<reference evidence="5 6" key="1">
    <citation type="submission" date="2023-05" db="EMBL/GenBank/DDBJ databases">
        <title>Genome sequence of Pinibacter sp. MAH-24.</title>
        <authorList>
            <person name="Huq M.A."/>
        </authorList>
    </citation>
    <scope>NUCLEOTIDE SEQUENCE [LARGE SCALE GENOMIC DNA]</scope>
    <source>
        <strain evidence="5 6">MAH-24</strain>
    </source>
</reference>
<evidence type="ECO:0000313" key="5">
    <source>
        <dbReference type="EMBL" id="MDI3318558.1"/>
    </source>
</evidence>
<dbReference type="RefSeq" id="WP_282332688.1">
    <property type="nucleotide sequence ID" value="NZ_JASBRG010000001.1"/>
</dbReference>
<evidence type="ECO:0000256" key="3">
    <source>
        <dbReference type="ARBA" id="ARBA00023163"/>
    </source>
</evidence>
<evidence type="ECO:0000256" key="1">
    <source>
        <dbReference type="ARBA" id="ARBA00023015"/>
    </source>
</evidence>
<dbReference type="SMART" id="SM00347">
    <property type="entry name" value="HTH_MARR"/>
    <property type="match status" value="1"/>
</dbReference>
<dbReference type="Pfam" id="PF01047">
    <property type="entry name" value="MarR"/>
    <property type="match status" value="1"/>
</dbReference>
<dbReference type="SUPFAM" id="SSF46785">
    <property type="entry name" value="Winged helix' DNA-binding domain"/>
    <property type="match status" value="1"/>
</dbReference>
<evidence type="ECO:0000259" key="4">
    <source>
        <dbReference type="PROSITE" id="PS50995"/>
    </source>
</evidence>
<keyword evidence="1" id="KW-0805">Transcription regulation</keyword>
<dbReference type="InterPro" id="IPR036390">
    <property type="entry name" value="WH_DNA-bd_sf"/>
</dbReference>
<evidence type="ECO:0000256" key="2">
    <source>
        <dbReference type="ARBA" id="ARBA00023125"/>
    </source>
</evidence>
<evidence type="ECO:0000313" key="6">
    <source>
        <dbReference type="Proteomes" id="UP001226434"/>
    </source>
</evidence>
<dbReference type="Gene3D" id="1.10.10.10">
    <property type="entry name" value="Winged helix-like DNA-binding domain superfamily/Winged helix DNA-binding domain"/>
    <property type="match status" value="1"/>
</dbReference>
<organism evidence="5 6">
    <name type="scientific">Pinibacter soli</name>
    <dbReference type="NCBI Taxonomy" id="3044211"/>
    <lineage>
        <taxon>Bacteria</taxon>
        <taxon>Pseudomonadati</taxon>
        <taxon>Bacteroidota</taxon>
        <taxon>Chitinophagia</taxon>
        <taxon>Chitinophagales</taxon>
        <taxon>Chitinophagaceae</taxon>
        <taxon>Pinibacter</taxon>
    </lineage>
</organism>
<dbReference type="InterPro" id="IPR039422">
    <property type="entry name" value="MarR/SlyA-like"/>
</dbReference>
<name>A0ABT6R7L6_9BACT</name>
<protein>
    <submittedName>
        <fullName evidence="5">MarR family transcriptional regulator</fullName>
    </submittedName>
</protein>
<feature type="domain" description="HTH marR-type" evidence="4">
    <location>
        <begin position="14"/>
        <end position="153"/>
    </location>
</feature>
<keyword evidence="3" id="KW-0804">Transcription</keyword>
<dbReference type="PANTHER" id="PTHR33164">
    <property type="entry name" value="TRANSCRIPTIONAL REGULATOR, MARR FAMILY"/>
    <property type="match status" value="1"/>
</dbReference>
<sequence length="154" mass="17498">MKSNDNTFNVDKAEESSGFLLWQVTNLWQREIRKALEQYDLTHSQFVLLASTHWLLLHNKEVTQIGLSAHTKIDPMTTSTVLRTLQQKGFVARTEHSTDTRAKVITLAAEGKKVIKKAVVTVEKFDQEFFSQLGNKTAALNGFLQQLLQHGEDE</sequence>
<keyword evidence="2" id="KW-0238">DNA-binding</keyword>
<dbReference type="Proteomes" id="UP001226434">
    <property type="component" value="Unassembled WGS sequence"/>
</dbReference>
<keyword evidence="6" id="KW-1185">Reference proteome</keyword>
<comment type="caution">
    <text evidence="5">The sequence shown here is derived from an EMBL/GenBank/DDBJ whole genome shotgun (WGS) entry which is preliminary data.</text>
</comment>
<dbReference type="InterPro" id="IPR000835">
    <property type="entry name" value="HTH_MarR-typ"/>
</dbReference>
<dbReference type="EMBL" id="JASBRG010000001">
    <property type="protein sequence ID" value="MDI3318558.1"/>
    <property type="molecule type" value="Genomic_DNA"/>
</dbReference>
<dbReference type="PANTHER" id="PTHR33164:SF64">
    <property type="entry name" value="TRANSCRIPTIONAL REGULATOR SLYA"/>
    <property type="match status" value="1"/>
</dbReference>
<gene>
    <name evidence="5" type="ORF">QJ048_02180</name>
</gene>
<dbReference type="PROSITE" id="PS50995">
    <property type="entry name" value="HTH_MARR_2"/>
    <property type="match status" value="1"/>
</dbReference>
<accession>A0ABT6R7L6</accession>
<dbReference type="InterPro" id="IPR036388">
    <property type="entry name" value="WH-like_DNA-bd_sf"/>
</dbReference>
<proteinExistence type="predicted"/>